<organism evidence="3 4">
    <name type="scientific">Frankia casuarinae (strain DSM 45818 / CECT 9043 / HFP020203 / CcI3)</name>
    <dbReference type="NCBI Taxonomy" id="106370"/>
    <lineage>
        <taxon>Bacteria</taxon>
        <taxon>Bacillati</taxon>
        <taxon>Actinomycetota</taxon>
        <taxon>Actinomycetes</taxon>
        <taxon>Frankiales</taxon>
        <taxon>Frankiaceae</taxon>
        <taxon>Frankia</taxon>
    </lineage>
</organism>
<feature type="transmembrane region" description="Helical" evidence="2">
    <location>
        <begin position="227"/>
        <end position="248"/>
    </location>
</feature>
<dbReference type="KEGG" id="fra:Francci3_1691"/>
<reference evidence="3 4" key="1">
    <citation type="journal article" date="2007" name="Genome Res.">
        <title>Genome characteristics of facultatively symbiotic Frankia sp. strains reflect host range and host plant biogeography.</title>
        <authorList>
            <person name="Normand P."/>
            <person name="Lapierre P."/>
            <person name="Tisa L.S."/>
            <person name="Gogarten J.P."/>
            <person name="Alloisio N."/>
            <person name="Bagnarol E."/>
            <person name="Bassi C.A."/>
            <person name="Berry A.M."/>
            <person name="Bickhart D.M."/>
            <person name="Choisne N."/>
            <person name="Couloux A."/>
            <person name="Cournoyer B."/>
            <person name="Cruveiller S."/>
            <person name="Daubin V."/>
            <person name="Demange N."/>
            <person name="Francino M.P."/>
            <person name="Goltsman E."/>
            <person name="Huang Y."/>
            <person name="Kopp O.R."/>
            <person name="Labarre L."/>
            <person name="Lapidus A."/>
            <person name="Lavire C."/>
            <person name="Marechal J."/>
            <person name="Martinez M."/>
            <person name="Mastronunzio J.E."/>
            <person name="Mullin B.C."/>
            <person name="Niemann J."/>
            <person name="Pujic P."/>
            <person name="Rawnsley T."/>
            <person name="Rouy Z."/>
            <person name="Schenowitz C."/>
            <person name="Sellstedt A."/>
            <person name="Tavares F."/>
            <person name="Tomkins J.P."/>
            <person name="Vallenet D."/>
            <person name="Valverde C."/>
            <person name="Wall L.G."/>
            <person name="Wang Y."/>
            <person name="Medigue C."/>
            <person name="Benson D.R."/>
        </authorList>
    </citation>
    <scope>NUCLEOTIDE SEQUENCE [LARGE SCALE GENOMIC DNA]</scope>
    <source>
        <strain evidence="4">DSM 45818 / CECT 9043 / CcI3</strain>
    </source>
</reference>
<dbReference type="PANTHER" id="PTHR24216">
    <property type="entry name" value="PAXILLIN-RELATED"/>
    <property type="match status" value="1"/>
</dbReference>
<feature type="compositionally biased region" description="Gly residues" evidence="1">
    <location>
        <begin position="124"/>
        <end position="134"/>
    </location>
</feature>
<feature type="region of interest" description="Disordered" evidence="1">
    <location>
        <begin position="64"/>
        <end position="169"/>
    </location>
</feature>
<dbReference type="PANTHER" id="PTHR24216:SF65">
    <property type="entry name" value="PAXILLIN-LIKE PROTEIN 1"/>
    <property type="match status" value="1"/>
</dbReference>
<dbReference type="Proteomes" id="UP000001937">
    <property type="component" value="Chromosome"/>
</dbReference>
<gene>
    <name evidence="3" type="ordered locus">Francci3_1691</name>
</gene>
<feature type="transmembrane region" description="Helical" evidence="2">
    <location>
        <begin position="418"/>
        <end position="437"/>
    </location>
</feature>
<feature type="compositionally biased region" description="Pro residues" evidence="1">
    <location>
        <begin position="84"/>
        <end position="104"/>
    </location>
</feature>
<dbReference type="EMBL" id="CP000249">
    <property type="protein sequence ID" value="ABD11067.1"/>
    <property type="molecule type" value="Genomic_DNA"/>
</dbReference>
<dbReference type="HOGENOM" id="CLU_415543_0_0_11"/>
<evidence type="ECO:0000256" key="2">
    <source>
        <dbReference type="SAM" id="Phobius"/>
    </source>
</evidence>
<protein>
    <submittedName>
        <fullName evidence="3">Uncharacterized protein</fullName>
    </submittedName>
</protein>
<feature type="compositionally biased region" description="Low complexity" evidence="1">
    <location>
        <begin position="610"/>
        <end position="619"/>
    </location>
</feature>
<name>Q2JCC5_FRACC</name>
<feature type="compositionally biased region" description="Basic residues" evidence="1">
    <location>
        <begin position="22"/>
        <end position="34"/>
    </location>
</feature>
<feature type="region of interest" description="Disordered" evidence="1">
    <location>
        <begin position="476"/>
        <end position="575"/>
    </location>
</feature>
<proteinExistence type="predicted"/>
<feature type="compositionally biased region" description="Pro residues" evidence="1">
    <location>
        <begin position="667"/>
        <end position="694"/>
    </location>
</feature>
<sequence>MTAASHRRTLPPGTPGSSSVPTRRRLGFPRRRHRRRGRGLLLAGTAAFALLLAVVVPAVASAATAPPVPSTAPSAGAPGSTGPTPDPQPGPSPVPPGQEPPATPAPSGGGATPAPDTPSTPPDGSGGNGSGGTGEPCPADNPDCTTTPEVPAPPVPHTTPPAPDTGGDGGGIVGWITNAINNAITAFFRTLVTAALNPLLDLLGRTLLTTPEPSQLPAIGEMWSTSWAISATAYGALIMFGGITVMSLGTVQSRISIKEIAPRIPVGFLASGLSQFLATKAIQGANVLPGAILGQGLNPDTAAGQLRNIVLGSIAPTPGGLGRSVFVIFLGLFLAGSIVALLCTYIARITIEVALIGAAPIALAGHGHPLTEKMAFWWWRAFFGCLGIQIVQSFVLIASFKVFFTPGGFTVFGPTPDGVVNLLASITLIYFLFRIPFWMMPRIGHGGGHGIIGRVVRAYIIGRALGLLGARFGRGAGRRAGRGRGGRGRGGRGRPGRGRPGGGPGGGPADPYDHIEADPDGQLLIPLTRVPRVRRPGPARGVPRPPRQPNPAGRSRPRHRQLSIPFGQAVAPGGRYLPRDGGAWVDRDGQLLLPFEVDQPHPPKAPQPVRRPASARAGAGRSGPGRPTQPRPAPRGRQLELPFDPYQGIRPDRTGQYALPLEGLPRTPRPARPSPPAPPPSPSRPTSPARPVPPLYRQLMLPNMPRRPRPPRPEGDQPR</sequence>
<feature type="compositionally biased region" description="Pro residues" evidence="1">
    <location>
        <begin position="150"/>
        <end position="163"/>
    </location>
</feature>
<feature type="region of interest" description="Disordered" evidence="1">
    <location>
        <begin position="1"/>
        <end position="34"/>
    </location>
</feature>
<feature type="region of interest" description="Disordered" evidence="1">
    <location>
        <begin position="593"/>
        <end position="719"/>
    </location>
</feature>
<feature type="transmembrane region" description="Helical" evidence="2">
    <location>
        <begin position="377"/>
        <end position="398"/>
    </location>
</feature>
<dbReference type="AlphaFoldDB" id="Q2JCC5"/>
<evidence type="ECO:0000313" key="4">
    <source>
        <dbReference type="Proteomes" id="UP000001937"/>
    </source>
</evidence>
<evidence type="ECO:0000313" key="3">
    <source>
        <dbReference type="EMBL" id="ABD11067.1"/>
    </source>
</evidence>
<keyword evidence="2" id="KW-1133">Transmembrane helix</keyword>
<feature type="transmembrane region" description="Helical" evidence="2">
    <location>
        <begin position="325"/>
        <end position="347"/>
    </location>
</feature>
<dbReference type="RefSeq" id="WP_011436129.1">
    <property type="nucleotide sequence ID" value="NC_007777.1"/>
</dbReference>
<feature type="compositionally biased region" description="Gly residues" evidence="1">
    <location>
        <begin position="498"/>
        <end position="508"/>
    </location>
</feature>
<keyword evidence="2" id="KW-0812">Transmembrane</keyword>
<feature type="compositionally biased region" description="Basic residues" evidence="1">
    <location>
        <begin position="476"/>
        <end position="497"/>
    </location>
</feature>
<dbReference type="STRING" id="106370.Francci3_1691"/>
<accession>Q2JCC5</accession>
<keyword evidence="2" id="KW-0472">Membrane</keyword>
<dbReference type="OrthoDB" id="3417255at2"/>
<feature type="compositionally biased region" description="Low complexity" evidence="1">
    <location>
        <begin position="64"/>
        <end position="83"/>
    </location>
</feature>
<evidence type="ECO:0000256" key="1">
    <source>
        <dbReference type="SAM" id="MobiDB-lite"/>
    </source>
</evidence>
<dbReference type="eggNOG" id="COG3087">
    <property type="taxonomic scope" value="Bacteria"/>
</dbReference>
<dbReference type="PRINTS" id="PR01217">
    <property type="entry name" value="PRICHEXTENSN"/>
</dbReference>
<keyword evidence="4" id="KW-1185">Reference proteome</keyword>